<keyword evidence="6 8" id="KW-1133">Transmembrane helix</keyword>
<dbReference type="InterPro" id="IPR039421">
    <property type="entry name" value="Type_1_exporter"/>
</dbReference>
<dbReference type="PANTHER" id="PTHR43394:SF1">
    <property type="entry name" value="ATP-BINDING CASSETTE SUB-FAMILY B MEMBER 10, MITOCHONDRIAL"/>
    <property type="match status" value="1"/>
</dbReference>
<feature type="domain" description="ABC transporter" evidence="9">
    <location>
        <begin position="389"/>
        <end position="623"/>
    </location>
</feature>
<evidence type="ECO:0000256" key="7">
    <source>
        <dbReference type="ARBA" id="ARBA00023136"/>
    </source>
</evidence>
<dbReference type="Gene3D" id="1.20.1560.10">
    <property type="entry name" value="ABC transporter type 1, transmembrane domain"/>
    <property type="match status" value="2"/>
</dbReference>
<dbReference type="InterPro" id="IPR027417">
    <property type="entry name" value="P-loop_NTPase"/>
</dbReference>
<dbReference type="SUPFAM" id="SSF90123">
    <property type="entry name" value="ABC transporter transmembrane region"/>
    <property type="match status" value="1"/>
</dbReference>
<reference evidence="11" key="1">
    <citation type="submission" date="2020-10" db="EMBL/GenBank/DDBJ databases">
        <authorList>
            <person name="Gilroy R."/>
        </authorList>
    </citation>
    <scope>NUCLEOTIDE SEQUENCE</scope>
    <source>
        <strain evidence="11">ChiGjej2B2-16831</strain>
    </source>
</reference>
<evidence type="ECO:0000256" key="4">
    <source>
        <dbReference type="ARBA" id="ARBA00022741"/>
    </source>
</evidence>
<dbReference type="CDD" id="cd03254">
    <property type="entry name" value="ABCC_Glucan_exporter_like"/>
    <property type="match status" value="1"/>
</dbReference>
<dbReference type="PANTHER" id="PTHR43394">
    <property type="entry name" value="ATP-DEPENDENT PERMEASE MDL1, MITOCHONDRIAL"/>
    <property type="match status" value="1"/>
</dbReference>
<dbReference type="Proteomes" id="UP000824128">
    <property type="component" value="Unassembled WGS sequence"/>
</dbReference>
<dbReference type="SMART" id="SM00382">
    <property type="entry name" value="AAA"/>
    <property type="match status" value="1"/>
</dbReference>
<dbReference type="GO" id="GO:0015421">
    <property type="term" value="F:ABC-type oligopeptide transporter activity"/>
    <property type="evidence" value="ECO:0007669"/>
    <property type="project" value="TreeGrafter"/>
</dbReference>
<dbReference type="AlphaFoldDB" id="A0A9D1N491"/>
<comment type="subcellular location">
    <subcellularLocation>
        <location evidence="1">Cell membrane</location>
        <topology evidence="1">Multi-pass membrane protein</topology>
    </subcellularLocation>
</comment>
<dbReference type="GO" id="GO:0016887">
    <property type="term" value="F:ATP hydrolysis activity"/>
    <property type="evidence" value="ECO:0007669"/>
    <property type="project" value="InterPro"/>
</dbReference>
<dbReference type="EMBL" id="DVNZ01000154">
    <property type="protein sequence ID" value="HIU94489.1"/>
    <property type="molecule type" value="Genomic_DNA"/>
</dbReference>
<gene>
    <name evidence="11" type="ORF">IAD24_04945</name>
</gene>
<reference evidence="11" key="2">
    <citation type="journal article" date="2021" name="PeerJ">
        <title>Extensive microbial diversity within the chicken gut microbiome revealed by metagenomics and culture.</title>
        <authorList>
            <person name="Gilroy R."/>
            <person name="Ravi A."/>
            <person name="Getino M."/>
            <person name="Pursley I."/>
            <person name="Horton D.L."/>
            <person name="Alikhan N.F."/>
            <person name="Baker D."/>
            <person name="Gharbi K."/>
            <person name="Hall N."/>
            <person name="Watson M."/>
            <person name="Adriaenssens E.M."/>
            <person name="Foster-Nyarko E."/>
            <person name="Jarju S."/>
            <person name="Secka A."/>
            <person name="Antonio M."/>
            <person name="Oren A."/>
            <person name="Chaudhuri R.R."/>
            <person name="La Ragione R."/>
            <person name="Hildebrand F."/>
            <person name="Pallen M.J."/>
        </authorList>
    </citation>
    <scope>NUCLEOTIDE SEQUENCE</scope>
    <source>
        <strain evidence="11">ChiGjej2B2-16831</strain>
    </source>
</reference>
<dbReference type="FunFam" id="3.40.50.300:FF:000287">
    <property type="entry name" value="Multidrug ABC transporter ATP-binding protein"/>
    <property type="match status" value="1"/>
</dbReference>
<evidence type="ECO:0000313" key="11">
    <source>
        <dbReference type="EMBL" id="HIU94489.1"/>
    </source>
</evidence>
<dbReference type="InterPro" id="IPR003593">
    <property type="entry name" value="AAA+_ATPase"/>
</dbReference>
<evidence type="ECO:0000256" key="1">
    <source>
        <dbReference type="ARBA" id="ARBA00004651"/>
    </source>
</evidence>
<evidence type="ECO:0000256" key="6">
    <source>
        <dbReference type="ARBA" id="ARBA00022989"/>
    </source>
</evidence>
<dbReference type="PROSITE" id="PS50893">
    <property type="entry name" value="ABC_TRANSPORTER_2"/>
    <property type="match status" value="1"/>
</dbReference>
<evidence type="ECO:0000256" key="8">
    <source>
        <dbReference type="SAM" id="Phobius"/>
    </source>
</evidence>
<dbReference type="GO" id="GO:0005886">
    <property type="term" value="C:plasma membrane"/>
    <property type="evidence" value="ECO:0007669"/>
    <property type="project" value="UniProtKB-SubCell"/>
</dbReference>
<evidence type="ECO:0000259" key="10">
    <source>
        <dbReference type="PROSITE" id="PS50929"/>
    </source>
</evidence>
<keyword evidence="4" id="KW-0547">Nucleotide-binding</keyword>
<dbReference type="Pfam" id="PF00005">
    <property type="entry name" value="ABC_tran"/>
    <property type="match status" value="1"/>
</dbReference>
<protein>
    <submittedName>
        <fullName evidence="11">ABC transporter ATP-binding protein</fullName>
    </submittedName>
</protein>
<sequence length="628" mass="69255">MPGPQRNAYAKPKNAKHTFLRLMRYLKKYSGLLAIIIPSLIISSAASVLGTYLLKPLFNQIAALFEQGGSSMLPVLGTVLALAGIYVLGALGTFVGNRLLINVATGILKTVRCEMFERLQALPLKYFDTRTHGEIMSRFTNDTDAMREMLGQGLPQLIVSTISVIGVLTMMFVLTPLLTLIVLVMFVLMLFIVKFIGKRSAHFFSRRQAALAAANGYVEEMIEGQREVKVFCHEEKVQADFSVLSEGLRRDSTAAMTFAMILMPIMGNLSYVLYAVSSAAGAGLAIAGLMDIGTIAAFLQYTRQFTNPLTQISQQFNSLLNALAGAERIFELIDGVPEVDDGHVTMVYAARGEDGTLAESPSYTGTWAWKVPDAEAEHGFRLVELRGDVRFDHVTFAYEEGHDVLRDVSLYAKPGQKIAFVGSTGAGKTTITNLINRFYDVQHGRITYDGIDVKDIRKDDLRRSLSMVLQDTHLFTGTVRDNIRYGNLHATDEEIEAAAKLANAHFFITHLPQGYDTVLTGDGANLSQGQRQLLAIARAAVANAPVLILDEATSSIDTRTERLIEMGMDRLMAGRTVFVIAHRLSTVRNSNAIMVLEHGQIIERGDHDDLLAQKGKYYQLYMGMFELS</sequence>
<feature type="transmembrane region" description="Helical" evidence="8">
    <location>
        <begin position="154"/>
        <end position="174"/>
    </location>
</feature>
<dbReference type="PROSITE" id="PS00211">
    <property type="entry name" value="ABC_TRANSPORTER_1"/>
    <property type="match status" value="1"/>
</dbReference>
<keyword evidence="7 8" id="KW-0472">Membrane</keyword>
<dbReference type="Gene3D" id="3.40.50.300">
    <property type="entry name" value="P-loop containing nucleotide triphosphate hydrolases"/>
    <property type="match status" value="1"/>
</dbReference>
<evidence type="ECO:0000313" key="12">
    <source>
        <dbReference type="Proteomes" id="UP000824128"/>
    </source>
</evidence>
<dbReference type="InterPro" id="IPR011527">
    <property type="entry name" value="ABC1_TM_dom"/>
</dbReference>
<dbReference type="InterPro" id="IPR017871">
    <property type="entry name" value="ABC_transporter-like_CS"/>
</dbReference>
<dbReference type="Pfam" id="PF00664">
    <property type="entry name" value="ABC_membrane"/>
    <property type="match status" value="1"/>
</dbReference>
<keyword evidence="3 8" id="KW-0812">Transmembrane</keyword>
<dbReference type="SUPFAM" id="SSF52540">
    <property type="entry name" value="P-loop containing nucleoside triphosphate hydrolases"/>
    <property type="match status" value="1"/>
</dbReference>
<name>A0A9D1N491_9FIRM</name>
<feature type="transmembrane region" description="Helical" evidence="8">
    <location>
        <begin position="31"/>
        <end position="53"/>
    </location>
</feature>
<keyword evidence="5 11" id="KW-0067">ATP-binding</keyword>
<comment type="caution">
    <text evidence="11">The sequence shown here is derived from an EMBL/GenBank/DDBJ whole genome shotgun (WGS) entry which is preliminary data.</text>
</comment>
<dbReference type="InterPro" id="IPR036640">
    <property type="entry name" value="ABC1_TM_sf"/>
</dbReference>
<evidence type="ECO:0000256" key="2">
    <source>
        <dbReference type="ARBA" id="ARBA00022448"/>
    </source>
</evidence>
<dbReference type="InterPro" id="IPR003439">
    <property type="entry name" value="ABC_transporter-like_ATP-bd"/>
</dbReference>
<evidence type="ECO:0000259" key="9">
    <source>
        <dbReference type="PROSITE" id="PS50893"/>
    </source>
</evidence>
<proteinExistence type="predicted"/>
<dbReference type="CDD" id="cd18547">
    <property type="entry name" value="ABC_6TM_Tm288_like"/>
    <property type="match status" value="1"/>
</dbReference>
<feature type="transmembrane region" description="Helical" evidence="8">
    <location>
        <begin position="180"/>
        <end position="197"/>
    </location>
</feature>
<evidence type="ECO:0000256" key="5">
    <source>
        <dbReference type="ARBA" id="ARBA00022840"/>
    </source>
</evidence>
<organism evidence="11 12">
    <name type="scientific">Candidatus Aphodomorpha intestinavium</name>
    <dbReference type="NCBI Taxonomy" id="2840672"/>
    <lineage>
        <taxon>Bacteria</taxon>
        <taxon>Bacillati</taxon>
        <taxon>Bacillota</taxon>
        <taxon>Clostridia</taxon>
        <taxon>Eubacteriales</taxon>
        <taxon>Candidatus Aphodomorpha</taxon>
    </lineage>
</organism>
<dbReference type="GO" id="GO:0005524">
    <property type="term" value="F:ATP binding"/>
    <property type="evidence" value="ECO:0007669"/>
    <property type="project" value="UniProtKB-KW"/>
</dbReference>
<accession>A0A9D1N491</accession>
<keyword evidence="2" id="KW-0813">Transport</keyword>
<feature type="transmembrane region" description="Helical" evidence="8">
    <location>
        <begin position="73"/>
        <end position="95"/>
    </location>
</feature>
<evidence type="ECO:0000256" key="3">
    <source>
        <dbReference type="ARBA" id="ARBA00022692"/>
    </source>
</evidence>
<feature type="domain" description="ABC transmembrane type-1" evidence="10">
    <location>
        <begin position="34"/>
        <end position="321"/>
    </location>
</feature>
<dbReference type="PROSITE" id="PS50929">
    <property type="entry name" value="ABC_TM1F"/>
    <property type="match status" value="1"/>
</dbReference>